<dbReference type="EMBL" id="NBSH01000002">
    <property type="protein sequence ID" value="ORX39673.1"/>
    <property type="molecule type" value="Genomic_DNA"/>
</dbReference>
<evidence type="ECO:0000256" key="1">
    <source>
        <dbReference type="SAM" id="MobiDB-lite"/>
    </source>
</evidence>
<dbReference type="STRING" id="4999.A0A1Y1UNQ3"/>
<dbReference type="Proteomes" id="UP000193218">
    <property type="component" value="Unassembled WGS sequence"/>
</dbReference>
<comment type="caution">
    <text evidence="2">The sequence shown here is derived from an EMBL/GenBank/DDBJ whole genome shotgun (WGS) entry which is preliminary data.</text>
</comment>
<name>A0A1Y1UNQ3_9TREE</name>
<dbReference type="InParanoid" id="A0A1Y1UNQ3"/>
<proteinExistence type="predicted"/>
<feature type="region of interest" description="Disordered" evidence="1">
    <location>
        <begin position="88"/>
        <end position="166"/>
    </location>
</feature>
<dbReference type="AlphaFoldDB" id="A0A1Y1UNQ3"/>
<feature type="compositionally biased region" description="Acidic residues" evidence="1">
    <location>
        <begin position="292"/>
        <end position="304"/>
    </location>
</feature>
<evidence type="ECO:0000313" key="3">
    <source>
        <dbReference type="Proteomes" id="UP000193218"/>
    </source>
</evidence>
<feature type="compositionally biased region" description="Polar residues" evidence="1">
    <location>
        <begin position="101"/>
        <end position="120"/>
    </location>
</feature>
<keyword evidence="3" id="KW-1185">Reference proteome</keyword>
<feature type="compositionally biased region" description="Pro residues" evidence="1">
    <location>
        <begin position="1"/>
        <end position="12"/>
    </location>
</feature>
<feature type="compositionally biased region" description="Basic and acidic residues" evidence="1">
    <location>
        <begin position="1062"/>
        <end position="1071"/>
    </location>
</feature>
<feature type="compositionally biased region" description="Basic and acidic residues" evidence="1">
    <location>
        <begin position="269"/>
        <end position="285"/>
    </location>
</feature>
<gene>
    <name evidence="2" type="ORF">BD324DRAFT_678783</name>
</gene>
<sequence length="1160" mass="126701">MADPPLRAPPSGNPGHSQEAILSVVPPIPRNASSSGAPVPDENTPAIPSQTDVEMIDSPIALGALAAAVLASTELDVDEGDTSLDFGFQSTSWPNGHDSHASPTTRGAQNLHETSNSHPGSSGRFEIPSSSATAQGRPPYTPPSSVEYPDGAMLNPHRGSMDVQPTFGNLPSGSLYRPAYLPHDIDPRIDQRSVWMGIEKKTSKAVYFLPPTCRGCNHPAVAQFCDRGFPKCYRCTTKDLTCVPGSLWGVMKPKGKRRAKADNASEVNKQIEDGNRRLTAEEKGKSRASASFDDDMMNGTSDEEEHGKRVKKRRKLSLAGDTHLNGVENEGSVTKPMRRTSKPGFPLAMRDDSPPQIEDRDMMHRIQVNAAKGRLSDMSGACPVWANSKRTLEVAVEYLRQPVRTDGASVQVGVGGIARGVILEGEPPDDRTFWQMDQSPGTIITSIGPERPLKPAEKHNHVSTVMPETYVAPLSPTLPNISVPASSSADAHDPPEIAALLAAQRARTPVALCVTTDYRVAPFRVPRRMTVLGWFWVTEAWLEPVGAFAIPPLAFRWRFRFDWCSGQSKPWWLPQSAPFQFPAVDDIPGDISASISGIQYSTTVREDGKQGRHSGKSDSPFASHCSFCDKTSTRVYSLEEPLCLNPECAAYCVSFIAKHLLLDPSKLTPAALEPLPRITPLSLGLSLRPQEPSASSQTTGRQNAGRDFWRAWVCGACGFAQERKRWFGWECEACHRTIQPARKIYSVEDLQSPSRATYTGPRQEDGNPSWPFESTRAWTLYRDGVKVVKVVKHSVEAGLGQGAEVQHALASKDDVADSLLKQLQTQGQSEIPLRRHSYPDQRVVDKVVSPFYTFLCGSEAPVIDSIPAGKHTKWKKCPELCLSAADLLNDMAGRMFPGDRERFNSLLIVAVPPQLPVSLQPRITIAPQSLFAILYLGSDGLLKIASRVDGKRGKNGSLTALHGDVIGIRTGSDPIEVIPSMDGFGFLLIGRQVYRKDDNDEPPPPVLVKGWHPIPGWKSRVTSSPRLTKPTKIPQVAPLTDWYIGSRPLSKDQPLRVRAPLRKREVNRETTGDQDMESASTADVNVDAVTGVQSSSEYTGREIVKTPPPPELTRPPPISPMGKKKKLDKEGKVEKEVVKVDKKPKGRGGGKRKSDAASSK</sequence>
<feature type="compositionally biased region" description="Basic and acidic residues" evidence="1">
    <location>
        <begin position="1127"/>
        <end position="1143"/>
    </location>
</feature>
<reference evidence="2 3" key="1">
    <citation type="submission" date="2017-03" db="EMBL/GenBank/DDBJ databases">
        <title>Widespread Adenine N6-methylation of Active Genes in Fungi.</title>
        <authorList>
            <consortium name="DOE Joint Genome Institute"/>
            <person name="Mondo S.J."/>
            <person name="Dannebaum R.O."/>
            <person name="Kuo R.C."/>
            <person name="Louie K.B."/>
            <person name="Bewick A.J."/>
            <person name="Labutti K."/>
            <person name="Haridas S."/>
            <person name="Kuo A."/>
            <person name="Salamov A."/>
            <person name="Ahrendt S.R."/>
            <person name="Lau R."/>
            <person name="Bowen B.P."/>
            <person name="Lipzen A."/>
            <person name="Sullivan W."/>
            <person name="Andreopoulos W.B."/>
            <person name="Clum A."/>
            <person name="Lindquist E."/>
            <person name="Daum C."/>
            <person name="Northen T.R."/>
            <person name="Ramamoorthy G."/>
            <person name="Schmitz R.J."/>
            <person name="Gryganskyi A."/>
            <person name="Culley D."/>
            <person name="Magnuson J."/>
            <person name="James T.Y."/>
            <person name="O'Malley M.A."/>
            <person name="Stajich J.E."/>
            <person name="Spatafora J.W."/>
            <person name="Visel A."/>
            <person name="Grigoriev I.V."/>
        </authorList>
    </citation>
    <scope>NUCLEOTIDE SEQUENCE [LARGE SCALE GENOMIC DNA]</scope>
    <source>
        <strain evidence="2 3">NRRL Y-17943</strain>
    </source>
</reference>
<protein>
    <submittedName>
        <fullName evidence="2">Uncharacterized protein</fullName>
    </submittedName>
</protein>
<dbReference type="RefSeq" id="XP_021873458.1">
    <property type="nucleotide sequence ID" value="XM_022019013.1"/>
</dbReference>
<dbReference type="GeneID" id="33560822"/>
<feature type="region of interest" description="Disordered" evidence="1">
    <location>
        <begin position="1054"/>
        <end position="1160"/>
    </location>
</feature>
<feature type="compositionally biased region" description="Pro residues" evidence="1">
    <location>
        <begin position="1106"/>
        <end position="1119"/>
    </location>
</feature>
<feature type="region of interest" description="Disordered" evidence="1">
    <location>
        <begin position="1"/>
        <end position="52"/>
    </location>
</feature>
<evidence type="ECO:0000313" key="2">
    <source>
        <dbReference type="EMBL" id="ORX39673.1"/>
    </source>
</evidence>
<organism evidence="2 3">
    <name type="scientific">Kockovaella imperatae</name>
    <dbReference type="NCBI Taxonomy" id="4999"/>
    <lineage>
        <taxon>Eukaryota</taxon>
        <taxon>Fungi</taxon>
        <taxon>Dikarya</taxon>
        <taxon>Basidiomycota</taxon>
        <taxon>Agaricomycotina</taxon>
        <taxon>Tremellomycetes</taxon>
        <taxon>Tremellales</taxon>
        <taxon>Cuniculitremaceae</taxon>
        <taxon>Kockovaella</taxon>
    </lineage>
</organism>
<feature type="region of interest" description="Disordered" evidence="1">
    <location>
        <begin position="254"/>
        <end position="357"/>
    </location>
</feature>
<dbReference type="OrthoDB" id="2163491at2759"/>
<accession>A0A1Y1UNQ3</accession>